<feature type="transmembrane region" description="Helical" evidence="1">
    <location>
        <begin position="145"/>
        <end position="162"/>
    </location>
</feature>
<protein>
    <submittedName>
        <fullName evidence="2">Paraquat-inducible protein A</fullName>
    </submittedName>
</protein>
<reference evidence="2 3" key="1">
    <citation type="submission" date="2018-07" db="EMBL/GenBank/DDBJ databases">
        <title>Halioglobus sp. genome submission.</title>
        <authorList>
            <person name="Ye M.-Q."/>
            <person name="Du Z.-J."/>
        </authorList>
    </citation>
    <scope>NUCLEOTIDE SEQUENCE [LARGE SCALE GENOMIC DNA]</scope>
    <source>
        <strain evidence="2 3">U0301</strain>
    </source>
</reference>
<keyword evidence="3" id="KW-1185">Reference proteome</keyword>
<dbReference type="OrthoDB" id="9800207at2"/>
<dbReference type="InterPro" id="IPR007498">
    <property type="entry name" value="PqiA-like"/>
</dbReference>
<dbReference type="RefSeq" id="WP_117956386.1">
    <property type="nucleotide sequence ID" value="NZ_QRAN01000019.1"/>
</dbReference>
<keyword evidence="1" id="KW-1133">Transmembrane helix</keyword>
<sequence length="206" mass="22534">MPMSRRLLALLLILVSLGLLYPGISQPVLTLTGTLEKSMIAELGVDMLAGEDADSQTRQMLVMLSSLMGLDQIEGQITAYNNTRSILGTVEELAATGNLAVALLIVFFSVVIPVFKLCLQFTALVLPQARWRAPLWWLNASLSKWSMADVFVMAMLVAYMSGSASGQMGDLLTMGAQLEAGFYYFLAYCLFSILAGALMREPRHEQ</sequence>
<feature type="transmembrane region" description="Helical" evidence="1">
    <location>
        <begin position="182"/>
        <end position="199"/>
    </location>
</feature>
<accession>A0A3L7DW76</accession>
<dbReference type="AlphaFoldDB" id="A0A3L7DW76"/>
<keyword evidence="1" id="KW-0472">Membrane</keyword>
<evidence type="ECO:0000313" key="3">
    <source>
        <dbReference type="Proteomes" id="UP000265509"/>
    </source>
</evidence>
<keyword evidence="1" id="KW-0812">Transmembrane</keyword>
<proteinExistence type="predicted"/>
<dbReference type="Proteomes" id="UP000265509">
    <property type="component" value="Unassembled WGS sequence"/>
</dbReference>
<dbReference type="EMBL" id="QRAN01000019">
    <property type="protein sequence ID" value="RLQ20809.1"/>
    <property type="molecule type" value="Genomic_DNA"/>
</dbReference>
<organism evidence="2 3">
    <name type="scientific">Seongchinamella sediminis</name>
    <dbReference type="NCBI Taxonomy" id="2283635"/>
    <lineage>
        <taxon>Bacteria</taxon>
        <taxon>Pseudomonadati</taxon>
        <taxon>Pseudomonadota</taxon>
        <taxon>Gammaproteobacteria</taxon>
        <taxon>Cellvibrionales</taxon>
        <taxon>Halieaceae</taxon>
        <taxon>Seongchinamella</taxon>
    </lineage>
</organism>
<evidence type="ECO:0000313" key="2">
    <source>
        <dbReference type="EMBL" id="RLQ20809.1"/>
    </source>
</evidence>
<feature type="transmembrane region" description="Helical" evidence="1">
    <location>
        <begin position="99"/>
        <end position="125"/>
    </location>
</feature>
<comment type="caution">
    <text evidence="2">The sequence shown here is derived from an EMBL/GenBank/DDBJ whole genome shotgun (WGS) entry which is preliminary data.</text>
</comment>
<gene>
    <name evidence="2" type="ORF">DWB85_15545</name>
</gene>
<evidence type="ECO:0000256" key="1">
    <source>
        <dbReference type="SAM" id="Phobius"/>
    </source>
</evidence>
<dbReference type="Pfam" id="PF04403">
    <property type="entry name" value="PqiA"/>
    <property type="match status" value="1"/>
</dbReference>
<name>A0A3L7DW76_9GAMM</name>